<keyword evidence="6" id="KW-0446">Lipid-binding</keyword>
<evidence type="ECO:0000256" key="9">
    <source>
        <dbReference type="SAM" id="MobiDB-lite"/>
    </source>
</evidence>
<evidence type="ECO:0000256" key="8">
    <source>
        <dbReference type="HAMAP-Rule" id="MF_03103"/>
    </source>
</evidence>
<evidence type="ECO:0000256" key="2">
    <source>
        <dbReference type="ARBA" id="ARBA00022692"/>
    </source>
</evidence>
<dbReference type="PROSITE" id="PS51847">
    <property type="entry name" value="SMP"/>
    <property type="match status" value="1"/>
</dbReference>
<feature type="topological domain" description="Lumenal" evidence="8">
    <location>
        <begin position="1"/>
        <end position="49"/>
    </location>
</feature>
<feature type="domain" description="SMP-LTD" evidence="11">
    <location>
        <begin position="122"/>
        <end position="352"/>
    </location>
</feature>
<evidence type="ECO:0000256" key="3">
    <source>
        <dbReference type="ARBA" id="ARBA00022824"/>
    </source>
</evidence>
<dbReference type="PANTHER" id="PTHR13466:SF0">
    <property type="entry name" value="SMP-LTD DOMAIN-CONTAINING PROTEIN"/>
    <property type="match status" value="1"/>
</dbReference>
<keyword evidence="2 8" id="KW-0812">Transmembrane</keyword>
<dbReference type="KEGG" id="slb:AWJ20_2255"/>
<dbReference type="OrthoDB" id="5599157at2759"/>
<feature type="region of interest" description="Disordered" evidence="9">
    <location>
        <begin position="367"/>
        <end position="389"/>
    </location>
</feature>
<evidence type="ECO:0000256" key="1">
    <source>
        <dbReference type="ARBA" id="ARBA00022448"/>
    </source>
</evidence>
<keyword evidence="1" id="KW-0813">Transport</keyword>
<reference evidence="12 13" key="1">
    <citation type="submission" date="2016-02" db="EMBL/GenBank/DDBJ databases">
        <title>Complete genome sequence and transcriptome regulation of the pentose utilising yeast Sugiyamaella lignohabitans.</title>
        <authorList>
            <person name="Bellasio M."/>
            <person name="Peymann A."/>
            <person name="Valli M."/>
            <person name="Sipitzky M."/>
            <person name="Graf A."/>
            <person name="Sauer M."/>
            <person name="Marx H."/>
            <person name="Mattanovich D."/>
        </authorList>
    </citation>
    <scope>NUCLEOTIDE SEQUENCE [LARGE SCALE GENOMIC DNA]</scope>
    <source>
        <strain evidence="12 13">CBS 10342</strain>
    </source>
</reference>
<dbReference type="GO" id="GO:0005789">
    <property type="term" value="C:endoplasmic reticulum membrane"/>
    <property type="evidence" value="ECO:0007669"/>
    <property type="project" value="UniProtKB-SubCell"/>
</dbReference>
<proteinExistence type="inferred from homology"/>
<keyword evidence="13" id="KW-1185">Reference proteome</keyword>
<keyword evidence="7 8" id="KW-0472">Membrane</keyword>
<evidence type="ECO:0000256" key="4">
    <source>
        <dbReference type="ARBA" id="ARBA00022989"/>
    </source>
</evidence>
<accession>A0A161HG52</accession>
<dbReference type="InterPro" id="IPR027537">
    <property type="entry name" value="Mmm1"/>
</dbReference>
<dbReference type="EMBL" id="CP014503">
    <property type="protein sequence ID" value="ANB14650.1"/>
    <property type="molecule type" value="Genomic_DNA"/>
</dbReference>
<evidence type="ECO:0000259" key="11">
    <source>
        <dbReference type="PROSITE" id="PS51847"/>
    </source>
</evidence>
<protein>
    <recommendedName>
        <fullName evidence="8">Maintenance of mitochondrial morphology protein 1</fullName>
    </recommendedName>
</protein>
<comment type="subunit">
    <text evidence="8">Homodimer. Component of the ER-mitochondria encounter structure (ERMES) or MDM complex, composed of MMM1, MDM10, MDM12 and MDM34. A MMM1 homodimer associates with one molecule of MDM12 on each side in a pairwise head-to-tail manner, and the SMP-LTD domains of MMM1 and MDM12 generate a continuous hydrophobic tunnel for phospholipid trafficking.</text>
</comment>
<organism evidence="12 13">
    <name type="scientific">Sugiyamaella lignohabitans</name>
    <dbReference type="NCBI Taxonomy" id="796027"/>
    <lineage>
        <taxon>Eukaryota</taxon>
        <taxon>Fungi</taxon>
        <taxon>Dikarya</taxon>
        <taxon>Ascomycota</taxon>
        <taxon>Saccharomycotina</taxon>
        <taxon>Dipodascomycetes</taxon>
        <taxon>Dipodascales</taxon>
        <taxon>Trichomonascaceae</taxon>
        <taxon>Sugiyamaella</taxon>
    </lineage>
</organism>
<feature type="region of interest" description="Disordered" evidence="9">
    <location>
        <begin position="260"/>
        <end position="287"/>
    </location>
</feature>
<dbReference type="GO" id="GO:0032865">
    <property type="term" value="C:ERMES complex"/>
    <property type="evidence" value="ECO:0007669"/>
    <property type="project" value="UniProtKB-UniRule"/>
</dbReference>
<dbReference type="InterPro" id="IPR019411">
    <property type="entry name" value="MMM1_dom"/>
</dbReference>
<evidence type="ECO:0000256" key="7">
    <source>
        <dbReference type="ARBA" id="ARBA00023136"/>
    </source>
</evidence>
<comment type="subcellular location">
    <subcellularLocation>
        <location evidence="8">Endoplasmic reticulum membrane</location>
        <topology evidence="8">Single-pass type I membrane protein</topology>
    </subcellularLocation>
    <text evidence="8">The ERMES/MDM complex localizes to a few discrete foci (around 10 per single cell), that represent mitochondria-endoplasmic reticulum junctions. These foci are often found next to mtDNA nucleoids.</text>
</comment>
<gene>
    <name evidence="8 12" type="primary">MMM1</name>
    <name evidence="12" type="ORF">AWJ20_2255</name>
</gene>
<feature type="transmembrane region" description="Helical" evidence="10">
    <location>
        <begin position="46"/>
        <end position="69"/>
    </location>
</feature>
<evidence type="ECO:0000313" key="12">
    <source>
        <dbReference type="EMBL" id="ANB14650.1"/>
    </source>
</evidence>
<dbReference type="GO" id="GO:0015914">
    <property type="term" value="P:phospholipid transport"/>
    <property type="evidence" value="ECO:0007669"/>
    <property type="project" value="TreeGrafter"/>
</dbReference>
<dbReference type="GO" id="GO:0045040">
    <property type="term" value="P:protein insertion into mitochondrial outer membrane"/>
    <property type="evidence" value="ECO:0007669"/>
    <property type="project" value="UniProtKB-UniRule"/>
</dbReference>
<dbReference type="CDD" id="cd21671">
    <property type="entry name" value="SMP_Mmm1"/>
    <property type="match status" value="1"/>
</dbReference>
<sequence length="413" mass="45507">MSTHHSYDISTSRVIPTPTYPAIVVANDDFLPPPTPPQGTSAAVSFAYGLLVGQVSVLIVVVAFIRFFIFTDTSSERKDYVTALSRRDQRNAAKLMGANNVPSENVINTILEKTYYNVETHNAESVDWFTVLIAQVVSQFREDARADDSMLRSLNDLLNGDIIPDFIDKIRVTELNIGDDYPIFSNCKILYNRNELGQSQGQDGLEAQIDVDLTDTVTLGIETRLLLNFPKALFAVLPVSLSVSIVRFSGTLSVSLRKSPAVPKAPNTVPASSNRSANATSTSNSDDANDGTTYLSFSFDPNYRLEFDIKSLVGARSRLQDIPKIGQFIESRLRKWFTDRCVSPRCQQIPLPSFWPRSKTTAVVPPATNANTNGTNNVNPSGVNGLPPSSPLVLPVDVAESLRRRRQSHLEVR</sequence>
<dbReference type="InterPro" id="IPR031468">
    <property type="entry name" value="SMP_LBD"/>
</dbReference>
<keyword evidence="5" id="KW-0445">Lipid transport</keyword>
<comment type="similarity">
    <text evidence="8">Belongs to the MMM1 family.</text>
</comment>
<evidence type="ECO:0000256" key="6">
    <source>
        <dbReference type="ARBA" id="ARBA00023121"/>
    </source>
</evidence>
<dbReference type="GO" id="GO:0008289">
    <property type="term" value="F:lipid binding"/>
    <property type="evidence" value="ECO:0007669"/>
    <property type="project" value="UniProtKB-KW"/>
</dbReference>
<dbReference type="Pfam" id="PF10296">
    <property type="entry name" value="MMM1"/>
    <property type="match status" value="1"/>
</dbReference>
<keyword evidence="4 8" id="KW-1133">Transmembrane helix</keyword>
<evidence type="ECO:0000256" key="10">
    <source>
        <dbReference type="SAM" id="Phobius"/>
    </source>
</evidence>
<evidence type="ECO:0000256" key="5">
    <source>
        <dbReference type="ARBA" id="ARBA00023055"/>
    </source>
</evidence>
<dbReference type="GO" id="GO:1990456">
    <property type="term" value="P:mitochondrion-endoplasmic reticulum membrane tethering"/>
    <property type="evidence" value="ECO:0007669"/>
    <property type="project" value="TreeGrafter"/>
</dbReference>
<name>A0A161HG52_9ASCO</name>
<dbReference type="HAMAP" id="MF_03103">
    <property type="entry name" value="Mmm1"/>
    <property type="match status" value="1"/>
</dbReference>
<dbReference type="Proteomes" id="UP000189580">
    <property type="component" value="Chromosome b"/>
</dbReference>
<dbReference type="RefSeq" id="XP_018737127.1">
    <property type="nucleotide sequence ID" value="XM_018879188.1"/>
</dbReference>
<dbReference type="PANTHER" id="PTHR13466">
    <property type="entry name" value="TEX2 PROTEIN-RELATED"/>
    <property type="match status" value="1"/>
</dbReference>
<comment type="function">
    <text evidence="8">Component of the ERMES/MDM complex, which serves as a molecular tether to connect the endoplasmic reticulum (ER) and mitochondria. Components of this complex are involved in the control of mitochondrial shape and protein biogenesis, and function in nonvesicular lipid trafficking between the ER and mitochondria. The MDM12-MMM1 subcomplex functions in the major beta-barrel assembly pathway that is responsible for biogenesis of all outer membrane beta-barrel proteins, and acts in a late step after the SAM complex. The MDM10-MDM12-MMM1 subcomplex further acts in the TOM40-specific pathway after the action of the MDM12-MMM1 complex. Essential for establishing and maintaining the structure of mitochondria and maintenance of mtDNA nucleoids.</text>
</comment>
<feature type="compositionally biased region" description="Low complexity" evidence="9">
    <location>
        <begin position="271"/>
        <end position="287"/>
    </location>
</feature>
<dbReference type="GeneID" id="30034146"/>
<evidence type="ECO:0000313" key="13">
    <source>
        <dbReference type="Proteomes" id="UP000189580"/>
    </source>
</evidence>
<dbReference type="AlphaFoldDB" id="A0A161HG52"/>
<feature type="topological domain" description="Cytoplasmic" evidence="8">
    <location>
        <begin position="71"/>
        <end position="413"/>
    </location>
</feature>
<keyword evidence="3 8" id="KW-0256">Endoplasmic reticulum</keyword>